<dbReference type="AlphaFoldDB" id="A0A395HKN7"/>
<dbReference type="GeneID" id="37203843"/>
<keyword evidence="2" id="KW-0808">Transferase</keyword>
<feature type="domain" description="Nudix hydrolase" evidence="1">
    <location>
        <begin position="135"/>
        <end position="283"/>
    </location>
</feature>
<keyword evidence="3" id="KW-1185">Reference proteome</keyword>
<dbReference type="STRING" id="1450537.A0A395HKN7"/>
<dbReference type="PANTHER" id="PTHR13622:SF13">
    <property type="entry name" value="NUDIX HYDROLASE DOMAIN-CONTAINING PROTEIN"/>
    <property type="match status" value="1"/>
</dbReference>
<dbReference type="CDD" id="cd03676">
    <property type="entry name" value="NUDIX_Tnr3_like"/>
    <property type="match status" value="1"/>
</dbReference>
<protein>
    <submittedName>
        <fullName evidence="2">Thiamine pyrophosphokinase-related protein</fullName>
    </submittedName>
</protein>
<dbReference type="VEuPathDB" id="FungiDB:BO97DRAFT_465656"/>
<dbReference type="Gene3D" id="3.90.79.10">
    <property type="entry name" value="Nucleoside Triphosphate Pyrophosphohydrolase"/>
    <property type="match status" value="1"/>
</dbReference>
<dbReference type="InterPro" id="IPR000086">
    <property type="entry name" value="NUDIX_hydrolase_dom"/>
</dbReference>
<dbReference type="GO" id="GO:0044715">
    <property type="term" value="F:8-oxo-dGDP phosphatase activity"/>
    <property type="evidence" value="ECO:0007669"/>
    <property type="project" value="UniProtKB-ARBA"/>
</dbReference>
<dbReference type="OrthoDB" id="10261522at2759"/>
<gene>
    <name evidence="2" type="ORF">BO97DRAFT_465656</name>
</gene>
<reference evidence="2 3" key="1">
    <citation type="submission" date="2018-02" db="EMBL/GenBank/DDBJ databases">
        <title>The genomes of Aspergillus section Nigri reveals drivers in fungal speciation.</title>
        <authorList>
            <consortium name="DOE Joint Genome Institute"/>
            <person name="Vesth T.C."/>
            <person name="Nybo J."/>
            <person name="Theobald S."/>
            <person name="Brandl J."/>
            <person name="Frisvad J.C."/>
            <person name="Nielsen K.F."/>
            <person name="Lyhne E.K."/>
            <person name="Kogle M.E."/>
            <person name="Kuo A."/>
            <person name="Riley R."/>
            <person name="Clum A."/>
            <person name="Nolan M."/>
            <person name="Lipzen A."/>
            <person name="Salamov A."/>
            <person name="Henrissat B."/>
            <person name="Wiebenga A."/>
            <person name="De vries R.P."/>
            <person name="Grigoriev I.V."/>
            <person name="Mortensen U.H."/>
            <person name="Andersen M.R."/>
            <person name="Baker S.E."/>
        </authorList>
    </citation>
    <scope>NUCLEOTIDE SEQUENCE [LARGE SCALE GENOMIC DNA]</scope>
    <source>
        <strain evidence="2 3">CBS 101889</strain>
    </source>
</reference>
<proteinExistence type="predicted"/>
<dbReference type="Pfam" id="PF15916">
    <property type="entry name" value="DUF4743"/>
    <property type="match status" value="1"/>
</dbReference>
<dbReference type="GO" id="GO:0016301">
    <property type="term" value="F:kinase activity"/>
    <property type="evidence" value="ECO:0007669"/>
    <property type="project" value="UniProtKB-KW"/>
</dbReference>
<dbReference type="InterPro" id="IPR031804">
    <property type="entry name" value="DUF4743"/>
</dbReference>
<name>A0A395HKN7_ASPHC</name>
<keyword evidence="2" id="KW-0418">Kinase</keyword>
<dbReference type="InterPro" id="IPR015797">
    <property type="entry name" value="NUDIX_hydrolase-like_dom_sf"/>
</dbReference>
<accession>A0A395HKN7</accession>
<organism evidence="2 3">
    <name type="scientific">Aspergillus homomorphus (strain CBS 101889)</name>
    <dbReference type="NCBI Taxonomy" id="1450537"/>
    <lineage>
        <taxon>Eukaryota</taxon>
        <taxon>Fungi</taxon>
        <taxon>Dikarya</taxon>
        <taxon>Ascomycota</taxon>
        <taxon>Pezizomycotina</taxon>
        <taxon>Eurotiomycetes</taxon>
        <taxon>Eurotiomycetidae</taxon>
        <taxon>Eurotiales</taxon>
        <taxon>Aspergillaceae</taxon>
        <taxon>Aspergillus</taxon>
        <taxon>Aspergillus subgen. Circumdati</taxon>
    </lineage>
</organism>
<evidence type="ECO:0000259" key="1">
    <source>
        <dbReference type="PROSITE" id="PS51462"/>
    </source>
</evidence>
<dbReference type="PANTHER" id="PTHR13622">
    <property type="entry name" value="THIAMIN PYROPHOSPHOKINASE"/>
    <property type="match status" value="1"/>
</dbReference>
<evidence type="ECO:0000313" key="3">
    <source>
        <dbReference type="Proteomes" id="UP000248961"/>
    </source>
</evidence>
<dbReference type="Proteomes" id="UP000248961">
    <property type="component" value="Unassembled WGS sequence"/>
</dbReference>
<evidence type="ECO:0000313" key="2">
    <source>
        <dbReference type="EMBL" id="RAL06834.1"/>
    </source>
</evidence>
<dbReference type="PROSITE" id="PS51462">
    <property type="entry name" value="NUDIX"/>
    <property type="match status" value="1"/>
</dbReference>
<dbReference type="RefSeq" id="XP_025545988.1">
    <property type="nucleotide sequence ID" value="XM_025699554.1"/>
</dbReference>
<dbReference type="SUPFAM" id="SSF55811">
    <property type="entry name" value="Nudix"/>
    <property type="match status" value="1"/>
</dbReference>
<sequence>MSSTILEVVKACDNFIQPGQPTTHPRATENSYAFRVNGCSATLGHILRETVEKIQWSGWWTIDHTERIVTLATAATATAAVRSRIVAETLAATRERSVISMLDQWREEPFPVYGPDGNVVLEVERCASALFGIVTYGVQLVCYVRDEGTSCLRVWVATRSPQKQTYPGMLDCTAAGGLVAGMTPIEALVCEAREEASLSEDMVRGGVKSMGHLSYFHVRGRSAGGEVGLLQPEVEYTYQLELDAGVVPTPRDSEVQGFSLWTVEEVLVALRAGRFKPNSAVVIVQFLMHHDVITPENEPAYAEICSHLHRKLDLPVLIQPYQ</sequence>
<dbReference type="Pfam" id="PF00293">
    <property type="entry name" value="NUDIX"/>
    <property type="match status" value="1"/>
</dbReference>
<dbReference type="FunFam" id="3.90.79.10:FF:000019">
    <property type="entry name" value="Thiamin pyrophosphokinase, putative"/>
    <property type="match status" value="1"/>
</dbReference>
<dbReference type="EMBL" id="KZ824351">
    <property type="protein sequence ID" value="RAL06834.1"/>
    <property type="molecule type" value="Genomic_DNA"/>
</dbReference>